<evidence type="ECO:0000313" key="1">
    <source>
        <dbReference type="EMBL" id="HFK20458.1"/>
    </source>
</evidence>
<dbReference type="InterPro" id="IPR036388">
    <property type="entry name" value="WH-like_DNA-bd_sf"/>
</dbReference>
<proteinExistence type="predicted"/>
<accession>A0A7C3J4V5</accession>
<reference evidence="1" key="1">
    <citation type="journal article" date="2020" name="mSystems">
        <title>Genome- and Community-Level Interaction Insights into Carbon Utilization and Element Cycling Functions of Hydrothermarchaeota in Hydrothermal Sediment.</title>
        <authorList>
            <person name="Zhou Z."/>
            <person name="Liu Y."/>
            <person name="Xu W."/>
            <person name="Pan J."/>
            <person name="Luo Z.H."/>
            <person name="Li M."/>
        </authorList>
    </citation>
    <scope>NUCLEOTIDE SEQUENCE [LARGE SCALE GENOMIC DNA]</scope>
    <source>
        <strain evidence="1">SpSt-468</strain>
    </source>
</reference>
<dbReference type="InterPro" id="IPR011991">
    <property type="entry name" value="ArsR-like_HTH"/>
</dbReference>
<protein>
    <submittedName>
        <fullName evidence="1">ArsR family transcriptional regulator</fullName>
    </submittedName>
</protein>
<name>A0A7C3J4V5_9CREN</name>
<sequence>MKPINDESNKTRIEIEKKLATAYNKEGATINQIAKDLSFSWITVKKHLDYLEAIGRVEVRKFGNSQVYFLNGQQKWSKKISLSPFHTLYLDTFISPFNEPYLRIKETKMMQGKWKVIGNVMITKDRLCEVIDFLTELKDKIGQYQQNGNPGGES</sequence>
<dbReference type="AlphaFoldDB" id="A0A7C3J4V5"/>
<dbReference type="SUPFAM" id="SSF46785">
    <property type="entry name" value="Winged helix' DNA-binding domain"/>
    <property type="match status" value="1"/>
</dbReference>
<dbReference type="Gene3D" id="1.10.10.10">
    <property type="entry name" value="Winged helix-like DNA-binding domain superfamily/Winged helix DNA-binding domain"/>
    <property type="match status" value="1"/>
</dbReference>
<dbReference type="EMBL" id="DSTX01000005">
    <property type="protein sequence ID" value="HFK20458.1"/>
    <property type="molecule type" value="Genomic_DNA"/>
</dbReference>
<gene>
    <name evidence="1" type="ORF">ENS19_04165</name>
</gene>
<dbReference type="InterPro" id="IPR036390">
    <property type="entry name" value="WH_DNA-bd_sf"/>
</dbReference>
<comment type="caution">
    <text evidence="1">The sequence shown here is derived from an EMBL/GenBank/DDBJ whole genome shotgun (WGS) entry which is preliminary data.</text>
</comment>
<dbReference type="CDD" id="cd00090">
    <property type="entry name" value="HTH_ARSR"/>
    <property type="match status" value="1"/>
</dbReference>
<organism evidence="1">
    <name type="scientific">Candidatus Methanomethylicus mesodigestus</name>
    <dbReference type="NCBI Taxonomy" id="1867258"/>
    <lineage>
        <taxon>Archaea</taxon>
        <taxon>Thermoproteota</taxon>
        <taxon>Methanosuratincolia</taxon>
        <taxon>Candidatus Methanomethylicales</taxon>
        <taxon>Candidatus Methanomethylicaceae</taxon>
        <taxon>Candidatus Methanomethylicus</taxon>
    </lineage>
</organism>